<dbReference type="PROSITE" id="PS51257">
    <property type="entry name" value="PROKAR_LIPOPROTEIN"/>
    <property type="match status" value="1"/>
</dbReference>
<sequence>MKRENLLTVMTALWLTAAVGFTSCTNTDAVDTAEGPSPRTVTFNISLPNGDPVRYTRAQDATEYTLTSLKLLSYDAATDLLEAAAETVSPTANTNDGSTYTWSKSFGTDPAAKNPARRFVFVGNDDTAIGSLAAGAAYDDLASIKCTPTIAAGTALSSVFSANNLPMSGIAKQTGGTDIISLGQSATAAATVEMVRCVARIDVKNTVTNLVITGLTLDNVVSKGYLMPPATLAAADAKVSNVGLFTALPAGGLTTSTNDGVTLAKAFYVYEDAAGADNILTLNVKGTVSGVPVYYSIPFKVKYTVANSTDESGIAIERNHLYTVQLGNGAPIAVNTSVQPTIVSAVWVANADVQKAFSSEIFNVDGVAQASDYEVTTQNIHISSAVPSGLTINVSDDYYRSGDGFVIASVEVNDGSGWGTLVNTTSGAATGAGASADRWLTATFTSAQTVTITTSAANTGAQRIGQIRIKYKQTPDAQTSTATIFTVTQAANS</sequence>
<accession>A0A1H5U6N2</accession>
<proteinExistence type="predicted"/>
<evidence type="ECO:0008006" key="3">
    <source>
        <dbReference type="Google" id="ProtNLM"/>
    </source>
</evidence>
<dbReference type="RefSeq" id="WP_146063108.1">
    <property type="nucleotide sequence ID" value="NZ_FNUV01000003.1"/>
</dbReference>
<reference evidence="1 2" key="1">
    <citation type="submission" date="2016-10" db="EMBL/GenBank/DDBJ databases">
        <authorList>
            <person name="de Groot N.N."/>
        </authorList>
    </citation>
    <scope>NUCLEOTIDE SEQUENCE [LARGE SCALE GENOMIC DNA]</scope>
    <source>
        <strain evidence="1 2">AR32</strain>
    </source>
</reference>
<gene>
    <name evidence="1" type="ORF">SAMN05216354_1245</name>
</gene>
<dbReference type="EMBL" id="FNUV01000003">
    <property type="protein sequence ID" value="SEF70098.1"/>
    <property type="molecule type" value="Genomic_DNA"/>
</dbReference>
<dbReference type="AlphaFoldDB" id="A0A1H5U6N2"/>
<dbReference type="Proteomes" id="UP000236735">
    <property type="component" value="Unassembled WGS sequence"/>
</dbReference>
<evidence type="ECO:0000313" key="1">
    <source>
        <dbReference type="EMBL" id="SEF70098.1"/>
    </source>
</evidence>
<name>A0A1H5U6N2_XYLRU</name>
<protein>
    <recommendedName>
        <fullName evidence="3">Major fimbrial subunit protein N-terminal domain-containing protein</fullName>
    </recommendedName>
</protein>
<evidence type="ECO:0000313" key="2">
    <source>
        <dbReference type="Proteomes" id="UP000236735"/>
    </source>
</evidence>
<organism evidence="1 2">
    <name type="scientific">Xylanibacter ruminicola</name>
    <name type="common">Prevotella ruminicola</name>
    <dbReference type="NCBI Taxonomy" id="839"/>
    <lineage>
        <taxon>Bacteria</taxon>
        <taxon>Pseudomonadati</taxon>
        <taxon>Bacteroidota</taxon>
        <taxon>Bacteroidia</taxon>
        <taxon>Bacteroidales</taxon>
        <taxon>Prevotellaceae</taxon>
        <taxon>Xylanibacter</taxon>
    </lineage>
</organism>